<gene>
    <name evidence="2" type="ORF">R9X50_00458600</name>
</gene>
<feature type="region of interest" description="Disordered" evidence="1">
    <location>
        <begin position="1"/>
        <end position="82"/>
    </location>
</feature>
<feature type="compositionally biased region" description="Low complexity" evidence="1">
    <location>
        <begin position="25"/>
        <end position="49"/>
    </location>
</feature>
<protein>
    <submittedName>
        <fullName evidence="2">Uncharacterized protein</fullName>
    </submittedName>
</protein>
<proteinExistence type="predicted"/>
<name>A0AAQ3M5M3_9PEZI</name>
<feature type="compositionally biased region" description="Polar residues" evidence="1">
    <location>
        <begin position="8"/>
        <end position="23"/>
    </location>
</feature>
<evidence type="ECO:0000313" key="3">
    <source>
        <dbReference type="Proteomes" id="UP001303373"/>
    </source>
</evidence>
<reference evidence="2 3" key="1">
    <citation type="submission" date="2023-11" db="EMBL/GenBank/DDBJ databases">
        <title>An acidophilic fungus is an integral part of prey digestion in a carnivorous sundew plant.</title>
        <authorList>
            <person name="Tsai I.J."/>
        </authorList>
    </citation>
    <scope>NUCLEOTIDE SEQUENCE [LARGE SCALE GENOMIC DNA]</scope>
    <source>
        <strain evidence="2">169a</strain>
    </source>
</reference>
<dbReference type="Proteomes" id="UP001303373">
    <property type="component" value="Chromosome 6"/>
</dbReference>
<evidence type="ECO:0000256" key="1">
    <source>
        <dbReference type="SAM" id="MobiDB-lite"/>
    </source>
</evidence>
<sequence length="138" mass="15281">MSKPISPDLTSEVNDGEQTTDQLHSAETATSTRTEAPSTATSSAAAKDTTMTEDMERSYDASDSELSTPGVTPEPPSPLLRDLRRLRQRRVFDCRCEGSCRCAVRSYYRTRTIHLHLGSWALNSQIFPESALRSTIGR</sequence>
<accession>A0AAQ3M5M3</accession>
<dbReference type="AlphaFoldDB" id="A0AAQ3M5M3"/>
<evidence type="ECO:0000313" key="2">
    <source>
        <dbReference type="EMBL" id="WPH01734.1"/>
    </source>
</evidence>
<keyword evidence="3" id="KW-1185">Reference proteome</keyword>
<organism evidence="2 3">
    <name type="scientific">Acrodontium crateriforme</name>
    <dbReference type="NCBI Taxonomy" id="150365"/>
    <lineage>
        <taxon>Eukaryota</taxon>
        <taxon>Fungi</taxon>
        <taxon>Dikarya</taxon>
        <taxon>Ascomycota</taxon>
        <taxon>Pezizomycotina</taxon>
        <taxon>Dothideomycetes</taxon>
        <taxon>Dothideomycetidae</taxon>
        <taxon>Mycosphaerellales</taxon>
        <taxon>Teratosphaeriaceae</taxon>
        <taxon>Acrodontium</taxon>
    </lineage>
</organism>
<dbReference type="EMBL" id="CP138585">
    <property type="protein sequence ID" value="WPH01734.1"/>
    <property type="molecule type" value="Genomic_DNA"/>
</dbReference>